<dbReference type="InterPro" id="IPR048769">
    <property type="entry name" value="HepT-like_dom"/>
</dbReference>
<dbReference type="KEGG" id="chy:CHY_2483"/>
<dbReference type="Pfam" id="PF20797">
    <property type="entry name" value="HepT-like_2"/>
    <property type="match status" value="1"/>
</dbReference>
<evidence type="ECO:0000259" key="1">
    <source>
        <dbReference type="Pfam" id="PF20797"/>
    </source>
</evidence>
<dbReference type="Proteomes" id="UP000002706">
    <property type="component" value="Chromosome"/>
</dbReference>
<dbReference type="InParanoid" id="Q3A9A7"/>
<reference evidence="2 3" key="1">
    <citation type="journal article" date="2005" name="PLoS Genet.">
        <title>Life in hot carbon monoxide: the complete genome sequence of Carboxydothermus hydrogenoformans Z-2901.</title>
        <authorList>
            <person name="Wu M."/>
            <person name="Ren Q."/>
            <person name="Durkin A.S."/>
            <person name="Daugherty S.C."/>
            <person name="Brinkac L.M."/>
            <person name="Dodson R.J."/>
            <person name="Madupu R."/>
            <person name="Sullivan S.A."/>
            <person name="Kolonay J.F."/>
            <person name="Haft D.H."/>
            <person name="Nelson W.C."/>
            <person name="Tallon L.J."/>
            <person name="Jones K.M."/>
            <person name="Ulrich L.E."/>
            <person name="Gonzalez J.M."/>
            <person name="Zhulin I.B."/>
            <person name="Robb F.T."/>
            <person name="Eisen J.A."/>
        </authorList>
    </citation>
    <scope>NUCLEOTIDE SEQUENCE [LARGE SCALE GENOMIC DNA]</scope>
    <source>
        <strain evidence="3">ATCC BAA-161 / DSM 6008 / Z-2901</strain>
    </source>
</reference>
<sequence length="169" mass="19924">MTPRDIMIISARIKEELKNIKKLEDELIEKGYYSGQKNLKKILSGDSFIIRAVASILHDIYVCIENIFKIIAREFDGKVPASENWHKELLLQMALDIDGVRKRVISRELWEKLEELRGFRHVFRNVYGFNLNEEKILALLIKLPDTLRLFFAEIEEFIEFLQKSVADRE</sequence>
<dbReference type="RefSeq" id="WP_011345350.1">
    <property type="nucleotide sequence ID" value="NC_007503.1"/>
</dbReference>
<keyword evidence="3" id="KW-1185">Reference proteome</keyword>
<protein>
    <recommendedName>
        <fullName evidence="1">HepT-like domain-containing protein</fullName>
    </recommendedName>
</protein>
<dbReference type="HOGENOM" id="CLU_131990_0_0_9"/>
<feature type="domain" description="HepT-like" evidence="1">
    <location>
        <begin position="52"/>
        <end position="160"/>
    </location>
</feature>
<evidence type="ECO:0000313" key="2">
    <source>
        <dbReference type="EMBL" id="ABB14544.1"/>
    </source>
</evidence>
<gene>
    <name evidence="2" type="ordered locus">CHY_2483</name>
</gene>
<dbReference type="InterPro" id="IPR037038">
    <property type="entry name" value="HepT-like_sf"/>
</dbReference>
<evidence type="ECO:0000313" key="3">
    <source>
        <dbReference type="Proteomes" id="UP000002706"/>
    </source>
</evidence>
<proteinExistence type="predicted"/>
<dbReference type="eggNOG" id="COG3007">
    <property type="taxonomic scope" value="Bacteria"/>
</dbReference>
<dbReference type="OrthoDB" id="9792853at2"/>
<dbReference type="EMBL" id="CP000141">
    <property type="protein sequence ID" value="ABB14544.1"/>
    <property type="molecule type" value="Genomic_DNA"/>
</dbReference>
<dbReference type="STRING" id="246194.CHY_2483"/>
<organism evidence="2 3">
    <name type="scientific">Carboxydothermus hydrogenoformans (strain ATCC BAA-161 / DSM 6008 / Z-2901)</name>
    <dbReference type="NCBI Taxonomy" id="246194"/>
    <lineage>
        <taxon>Bacteria</taxon>
        <taxon>Bacillati</taxon>
        <taxon>Bacillota</taxon>
        <taxon>Clostridia</taxon>
        <taxon>Thermoanaerobacterales</taxon>
        <taxon>Thermoanaerobacteraceae</taxon>
        <taxon>Carboxydothermus</taxon>
    </lineage>
</organism>
<accession>Q3A9A7</accession>
<dbReference type="AlphaFoldDB" id="Q3A9A7"/>
<name>Q3A9A7_CARHZ</name>
<dbReference type="Gene3D" id="1.20.120.580">
    <property type="entry name" value="bsu32300-like"/>
    <property type="match status" value="1"/>
</dbReference>